<accession>A0ABX8R4U8</accession>
<keyword evidence="2" id="KW-1185">Reference proteome</keyword>
<dbReference type="EMBL" id="CP059572">
    <property type="protein sequence ID" value="QXJ25863.1"/>
    <property type="molecule type" value="Genomic_DNA"/>
</dbReference>
<gene>
    <name evidence="1" type="ORF">AGRA3207_007427</name>
</gene>
<dbReference type="Proteomes" id="UP001049518">
    <property type="component" value="Chromosome"/>
</dbReference>
<organism evidence="1 2">
    <name type="scientific">Actinomadura graeca</name>
    <dbReference type="NCBI Taxonomy" id="2750812"/>
    <lineage>
        <taxon>Bacteria</taxon>
        <taxon>Bacillati</taxon>
        <taxon>Actinomycetota</taxon>
        <taxon>Actinomycetes</taxon>
        <taxon>Streptosporangiales</taxon>
        <taxon>Thermomonosporaceae</taxon>
        <taxon>Actinomadura</taxon>
    </lineage>
</organism>
<proteinExistence type="predicted"/>
<protein>
    <submittedName>
        <fullName evidence="1">Uncharacterized protein</fullName>
    </submittedName>
</protein>
<sequence>MFGEHQLQIPGKRASEKPTTTWDWNRAEDILAGTPGNVVALLCPPYTKHAADGRLSGYNGLFTDAFASPKAFQSDYDYRSQLAGLQNAARLLRNQGVQSQPWAILGDWALVDLPGVRQTAGNDDEIIQKLGSFTASLRELCAQAFPQHMVLSLTELGVSKHLPLGFSKHAPERRNWLAKRIAEGIDWIGDEMLDAVMRLPDDGLEKWLSPKDYRDIPAEVRPAATVLMQTYRSIAYVRFREEFHRAAGPGELDSGERRALLESAFYDALLRYVEYQLYARLIVDRLGPSVCIYQDAVFTVAGSCLRNSDFPVLFLDPSSLEAAT</sequence>
<name>A0ABX8R4U8_9ACTN</name>
<evidence type="ECO:0000313" key="2">
    <source>
        <dbReference type="Proteomes" id="UP001049518"/>
    </source>
</evidence>
<evidence type="ECO:0000313" key="1">
    <source>
        <dbReference type="EMBL" id="QXJ25863.1"/>
    </source>
</evidence>
<reference evidence="1" key="1">
    <citation type="submission" date="2020-07" db="EMBL/GenBank/DDBJ databases">
        <authorList>
            <person name="Tarantini F.S."/>
            <person name="Hong K.W."/>
            <person name="Chan K.G."/>
        </authorList>
    </citation>
    <scope>NUCLEOTIDE SEQUENCE</scope>
    <source>
        <strain evidence="1">32-07</strain>
    </source>
</reference>
<dbReference type="RefSeq" id="WP_231332080.1">
    <property type="nucleotide sequence ID" value="NZ_CP059572.1"/>
</dbReference>